<dbReference type="AlphaFoldDB" id="A0A7X2S8X6"/>
<proteinExistence type="predicted"/>
<keyword evidence="2" id="KW-1185">Reference proteome</keyword>
<gene>
    <name evidence="1" type="ORF">GKZ89_19340</name>
</gene>
<dbReference type="RefSeq" id="WP_155114049.1">
    <property type="nucleotide sequence ID" value="NZ_WMIB01000032.1"/>
</dbReference>
<sequence length="151" mass="17303">MSLILQVVATQVLKQFITEERTREVLEIITEKNISFEDLFNPNGINPILGISSSEWKNIKEALAIEEEKFETLDLYDCLPWFKFQIANKQNGQPALYLQSDEHGAPITIIQTFLIDKTIKLGMAPLKVLYTNEMAESLKQSFNNQKLIILT</sequence>
<evidence type="ECO:0000313" key="1">
    <source>
        <dbReference type="EMBL" id="MTH55552.1"/>
    </source>
</evidence>
<reference evidence="1 2" key="1">
    <citation type="journal article" date="2017" name="Int. J. Syst. Evol. Microbiol.">
        <title>Bacillus mangrovi sp. nov., isolated from a sediment sample from a mangrove forest.</title>
        <authorList>
            <person name="Gupta V."/>
            <person name="Singh P.K."/>
            <person name="Korpole S."/>
            <person name="Tanuku N.R.S."/>
            <person name="Pinnaka A.K."/>
        </authorList>
    </citation>
    <scope>NUCLEOTIDE SEQUENCE [LARGE SCALE GENOMIC DNA]</scope>
    <source>
        <strain evidence="1 2">KCTC 33872</strain>
    </source>
</reference>
<evidence type="ECO:0000313" key="2">
    <source>
        <dbReference type="Proteomes" id="UP000434639"/>
    </source>
</evidence>
<comment type="caution">
    <text evidence="1">The sequence shown here is derived from an EMBL/GenBank/DDBJ whole genome shotgun (WGS) entry which is preliminary data.</text>
</comment>
<dbReference type="EMBL" id="WMIB01000032">
    <property type="protein sequence ID" value="MTH55552.1"/>
    <property type="molecule type" value="Genomic_DNA"/>
</dbReference>
<dbReference type="Proteomes" id="UP000434639">
    <property type="component" value="Unassembled WGS sequence"/>
</dbReference>
<name>A0A7X2S8X6_9BACI</name>
<accession>A0A7X2S8X6</accession>
<organism evidence="1 2">
    <name type="scientific">Metabacillus mangrovi</name>
    <dbReference type="NCBI Taxonomy" id="1491830"/>
    <lineage>
        <taxon>Bacteria</taxon>
        <taxon>Bacillati</taxon>
        <taxon>Bacillota</taxon>
        <taxon>Bacilli</taxon>
        <taxon>Bacillales</taxon>
        <taxon>Bacillaceae</taxon>
        <taxon>Metabacillus</taxon>
    </lineage>
</organism>
<protein>
    <submittedName>
        <fullName evidence="1">Uncharacterized protein</fullName>
    </submittedName>
</protein>